<feature type="region of interest" description="Disordered" evidence="1">
    <location>
        <begin position="1"/>
        <end position="75"/>
    </location>
</feature>
<gene>
    <name evidence="2" type="ORF">C2857_002927</name>
</gene>
<name>A0A7S9PVK3_EPIFF</name>
<proteinExistence type="predicted"/>
<accession>A0A7S9PVK3</accession>
<dbReference type="EMBL" id="CP031387">
    <property type="protein sequence ID" value="QPG99921.1"/>
    <property type="molecule type" value="Genomic_DNA"/>
</dbReference>
<evidence type="ECO:0000313" key="2">
    <source>
        <dbReference type="EMBL" id="QPG99921.1"/>
    </source>
</evidence>
<organism evidence="2 3">
    <name type="scientific">Epichloe festucae (strain Fl1)</name>
    <dbReference type="NCBI Taxonomy" id="877507"/>
    <lineage>
        <taxon>Eukaryota</taxon>
        <taxon>Fungi</taxon>
        <taxon>Dikarya</taxon>
        <taxon>Ascomycota</taxon>
        <taxon>Pezizomycotina</taxon>
        <taxon>Sordariomycetes</taxon>
        <taxon>Hypocreomycetidae</taxon>
        <taxon>Hypocreales</taxon>
        <taxon>Clavicipitaceae</taxon>
        <taxon>Epichloe</taxon>
    </lineage>
</organism>
<dbReference type="AlphaFoldDB" id="A0A7S9PVK3"/>
<protein>
    <submittedName>
        <fullName evidence="2">Uncharacterized protein</fullName>
    </submittedName>
</protein>
<dbReference type="Proteomes" id="UP000594364">
    <property type="component" value="Chromosome 3"/>
</dbReference>
<evidence type="ECO:0000313" key="3">
    <source>
        <dbReference type="Proteomes" id="UP000594364"/>
    </source>
</evidence>
<sequence length="75" mass="7982">MEWLPGRAHAPQRPFSGEGEGGEREHFSRPLQLLISSMETNADVMEPSMSPETLGPGFPSQCAQKKAGGLASLAS</sequence>
<reference evidence="2 3" key="1">
    <citation type="journal article" date="2018" name="PLoS Genet.">
        <title>Repeat elements organise 3D genome structure and mediate transcription in the filamentous fungus Epichloe festucae.</title>
        <authorList>
            <person name="Winter D.J."/>
            <person name="Ganley A.R.D."/>
            <person name="Young C.A."/>
            <person name="Liachko I."/>
            <person name="Schardl C.L."/>
            <person name="Dupont P.Y."/>
            <person name="Berry D."/>
            <person name="Ram A."/>
            <person name="Scott B."/>
            <person name="Cox M.P."/>
        </authorList>
    </citation>
    <scope>NUCLEOTIDE SEQUENCE [LARGE SCALE GENOMIC DNA]</scope>
    <source>
        <strain evidence="2 3">Fl1</strain>
    </source>
</reference>
<keyword evidence="3" id="KW-1185">Reference proteome</keyword>
<evidence type="ECO:0000256" key="1">
    <source>
        <dbReference type="SAM" id="MobiDB-lite"/>
    </source>
</evidence>